<gene>
    <name evidence="6" type="primary">CIF1</name>
</gene>
<accession>A0A3Q7JYT4</accession>
<feature type="chain" id="PRO_5018758402" evidence="4">
    <location>
        <begin position="20"/>
        <end position="171"/>
    </location>
</feature>
<dbReference type="NCBIfam" id="TIGR01614">
    <property type="entry name" value="PME_inhib"/>
    <property type="match status" value="1"/>
</dbReference>
<feature type="domain" description="Pectinesterase inhibitor" evidence="5">
    <location>
        <begin position="19"/>
        <end position="166"/>
    </location>
</feature>
<dbReference type="PANTHER" id="PTHR35357:SF8">
    <property type="entry name" value="OS01G0111000 PROTEIN"/>
    <property type="match status" value="1"/>
</dbReference>
<dbReference type="EnsemblPlants" id="Solyc12g099200.2.1">
    <property type="protein sequence ID" value="Solyc12g099200.2.1"/>
    <property type="gene ID" value="Solyc12g099200.2"/>
</dbReference>
<dbReference type="FunCoup" id="A0A3Q7JYT4">
    <property type="interactions" value="47"/>
</dbReference>
<dbReference type="SUPFAM" id="SSF101148">
    <property type="entry name" value="Plant invertase/pectin methylesterase inhibitor"/>
    <property type="match status" value="1"/>
</dbReference>
<dbReference type="OMA" id="KMMKTMM"/>
<name>A0A3Q7JYT4_SOLLC</name>
<keyword evidence="2" id="KW-1015">Disulfide bond</keyword>
<dbReference type="CDD" id="cd15796">
    <property type="entry name" value="CIF_like"/>
    <property type="match status" value="1"/>
</dbReference>
<sequence>MKILIFLIMFLAMLLVTSGNNNLVETTCKNTPNYNLCVKTLSLDKRSEKAGDITTLALIMVDAIKSKANQAANTISKLRHSNPPQAWKDPLKNCAFSYKVILTASMPEAIEALTKGDPKFAEDGMVGSSGDAQECEEYFKATTIKYSPLSKLNIDVHELSDVGRAIVRNLL</sequence>
<dbReference type="OrthoDB" id="1918674at2759"/>
<evidence type="ECO:0000256" key="4">
    <source>
        <dbReference type="SAM" id="SignalP"/>
    </source>
</evidence>
<reference evidence="6" key="2">
    <citation type="submission" date="2019-01" db="UniProtKB">
        <authorList>
            <consortium name="EnsemblPlants"/>
        </authorList>
    </citation>
    <scope>IDENTIFICATION</scope>
    <source>
        <strain evidence="6">cv. Heinz 1706</strain>
    </source>
</reference>
<keyword evidence="7" id="KW-1185">Reference proteome</keyword>
<dbReference type="InParanoid" id="A0A3Q7JYT4"/>
<comment type="similarity">
    <text evidence="3">Belongs to the PMEI family.</text>
</comment>
<feature type="signal peptide" evidence="4">
    <location>
        <begin position="1"/>
        <end position="19"/>
    </location>
</feature>
<evidence type="ECO:0000256" key="3">
    <source>
        <dbReference type="ARBA" id="ARBA00038471"/>
    </source>
</evidence>
<evidence type="ECO:0000256" key="1">
    <source>
        <dbReference type="ARBA" id="ARBA00022729"/>
    </source>
</evidence>
<dbReference type="GO" id="GO:0009505">
    <property type="term" value="C:plant-type cell wall"/>
    <property type="evidence" value="ECO:0000318"/>
    <property type="project" value="GO_Central"/>
</dbReference>
<dbReference type="Pfam" id="PF04043">
    <property type="entry name" value="PMEI"/>
    <property type="match status" value="1"/>
</dbReference>
<dbReference type="SMART" id="SM00856">
    <property type="entry name" value="PMEI"/>
    <property type="match status" value="1"/>
</dbReference>
<dbReference type="KEGG" id="sly:543729"/>
<dbReference type="GeneID" id="543729"/>
<proteinExistence type="inferred from homology"/>
<dbReference type="Gene3D" id="1.20.140.40">
    <property type="entry name" value="Invertase/pectin methylesterase inhibitor family protein"/>
    <property type="match status" value="1"/>
</dbReference>
<reference evidence="6" key="1">
    <citation type="journal article" date="2012" name="Nature">
        <title>The tomato genome sequence provides insights into fleshy fruit evolution.</title>
        <authorList>
            <consortium name="Tomato Genome Consortium"/>
        </authorList>
    </citation>
    <scope>NUCLEOTIDE SEQUENCE [LARGE SCALE GENOMIC DNA]</scope>
    <source>
        <strain evidence="6">cv. Heinz 1706</strain>
    </source>
</reference>
<evidence type="ECO:0000259" key="5">
    <source>
        <dbReference type="SMART" id="SM00856"/>
    </source>
</evidence>
<evidence type="ECO:0000256" key="2">
    <source>
        <dbReference type="ARBA" id="ARBA00023157"/>
    </source>
</evidence>
<dbReference type="PANTHER" id="PTHR35357">
    <property type="entry name" value="OS02G0537100 PROTEIN"/>
    <property type="match status" value="1"/>
</dbReference>
<keyword evidence="1 4" id="KW-0732">Signal</keyword>
<dbReference type="PaxDb" id="4081-Solyc12g099200.1.1"/>
<dbReference type="Gramene" id="Solyc12g099200.2.1">
    <property type="protein sequence ID" value="Solyc12g099200.2.1"/>
    <property type="gene ID" value="Solyc12g099200.2"/>
</dbReference>
<dbReference type="InterPro" id="IPR034087">
    <property type="entry name" value="C/VIF1"/>
</dbReference>
<dbReference type="InterPro" id="IPR035513">
    <property type="entry name" value="Invertase/methylesterase_inhib"/>
</dbReference>
<evidence type="ECO:0000313" key="6">
    <source>
        <dbReference type="EnsemblPlants" id="Solyc12g099200.2.1"/>
    </source>
</evidence>
<dbReference type="SMR" id="A0A3Q7JYT4"/>
<dbReference type="FunFam" id="1.20.140.40:FF:000009">
    <property type="entry name" value="Invertase/pectin methylesterase inhibitor family protein"/>
    <property type="match status" value="1"/>
</dbReference>
<protein>
    <submittedName>
        <fullName evidence="6">Cell wall invertase inhibitor</fullName>
    </submittedName>
</protein>
<dbReference type="RefSeq" id="NP_001234791.2">
    <property type="nucleotide sequence ID" value="NM_001247862.2"/>
</dbReference>
<evidence type="ECO:0000313" key="7">
    <source>
        <dbReference type="Proteomes" id="UP000004994"/>
    </source>
</evidence>
<dbReference type="AlphaFoldDB" id="A0A3Q7JYT4"/>
<dbReference type="InterPro" id="IPR006501">
    <property type="entry name" value="Pectinesterase_inhib_dom"/>
</dbReference>
<dbReference type="GO" id="GO:0009827">
    <property type="term" value="P:plant-type cell wall modification"/>
    <property type="evidence" value="ECO:0000318"/>
    <property type="project" value="GO_Central"/>
</dbReference>
<dbReference type="Proteomes" id="UP000004994">
    <property type="component" value="Chromosome 12"/>
</dbReference>
<dbReference type="GO" id="GO:0004857">
    <property type="term" value="F:enzyme inhibitor activity"/>
    <property type="evidence" value="ECO:0000318"/>
    <property type="project" value="GO_Central"/>
</dbReference>
<organism evidence="6">
    <name type="scientific">Solanum lycopersicum</name>
    <name type="common">Tomato</name>
    <name type="synonym">Lycopersicon esculentum</name>
    <dbReference type="NCBI Taxonomy" id="4081"/>
    <lineage>
        <taxon>Eukaryota</taxon>
        <taxon>Viridiplantae</taxon>
        <taxon>Streptophyta</taxon>
        <taxon>Embryophyta</taxon>
        <taxon>Tracheophyta</taxon>
        <taxon>Spermatophyta</taxon>
        <taxon>Magnoliopsida</taxon>
        <taxon>eudicotyledons</taxon>
        <taxon>Gunneridae</taxon>
        <taxon>Pentapetalae</taxon>
        <taxon>asterids</taxon>
        <taxon>lamiids</taxon>
        <taxon>Solanales</taxon>
        <taxon>Solanaceae</taxon>
        <taxon>Solanoideae</taxon>
        <taxon>Solaneae</taxon>
        <taxon>Solanum</taxon>
        <taxon>Solanum subgen. Lycopersicon</taxon>
    </lineage>
</organism>